<dbReference type="Proteomes" id="UP000663870">
    <property type="component" value="Unassembled WGS sequence"/>
</dbReference>
<sequence length="219" mass="25505">VKVELIKQNALQLLIRCIIEIEFDPIKVKPIVLEILLALSFNNDALSTLRQNINFMLTIRNLVNSTNSNKSNLQRAAEALLWKLEKEAEAVAKLTNSKSYKYDIMISYSHSDRQLCYQIHERLIQDGFSVWIDRDNMYGTTMMAMAEAIENSEFILICMSDTYKQSVYCQSEAHYAFERRCHLIPLIMKPCYKPDGWLEIEKRNKSTLSTEYELFDGKI</sequence>
<comment type="caution">
    <text evidence="3">The sequence shown here is derived from an EMBL/GenBank/DDBJ whole genome shotgun (WGS) entry which is preliminary data.</text>
</comment>
<feature type="non-terminal residue" evidence="3">
    <location>
        <position position="1"/>
    </location>
</feature>
<dbReference type="Pfam" id="PF13676">
    <property type="entry name" value="TIR_2"/>
    <property type="match status" value="1"/>
</dbReference>
<name>A0A816GYU1_9BILA</name>
<dbReference type="InterPro" id="IPR035897">
    <property type="entry name" value="Toll_tir_struct_dom_sf"/>
</dbReference>
<organism evidence="3 4">
    <name type="scientific">Rotaria sordida</name>
    <dbReference type="NCBI Taxonomy" id="392033"/>
    <lineage>
        <taxon>Eukaryota</taxon>
        <taxon>Metazoa</taxon>
        <taxon>Spiralia</taxon>
        <taxon>Gnathifera</taxon>
        <taxon>Rotifera</taxon>
        <taxon>Eurotatoria</taxon>
        <taxon>Bdelloidea</taxon>
        <taxon>Philodinida</taxon>
        <taxon>Philodinidae</taxon>
        <taxon>Rotaria</taxon>
    </lineage>
</organism>
<dbReference type="SUPFAM" id="SSF52200">
    <property type="entry name" value="Toll/Interleukin receptor TIR domain"/>
    <property type="match status" value="1"/>
</dbReference>
<evidence type="ECO:0000259" key="1">
    <source>
        <dbReference type="PROSITE" id="PS50104"/>
    </source>
</evidence>
<proteinExistence type="predicted"/>
<accession>A0A816GYU1</accession>
<dbReference type="GO" id="GO:0007165">
    <property type="term" value="P:signal transduction"/>
    <property type="evidence" value="ECO:0007669"/>
    <property type="project" value="InterPro"/>
</dbReference>
<reference evidence="3" key="1">
    <citation type="submission" date="2021-02" db="EMBL/GenBank/DDBJ databases">
        <authorList>
            <person name="Nowell W R."/>
        </authorList>
    </citation>
    <scope>NUCLEOTIDE SEQUENCE</scope>
</reference>
<dbReference type="PANTHER" id="PTHR46270:SF2">
    <property type="entry name" value="TIR DOMAIN-CONTAINING PROTEIN"/>
    <property type="match status" value="1"/>
</dbReference>
<dbReference type="AlphaFoldDB" id="A0A816GYU1"/>
<protein>
    <recommendedName>
        <fullName evidence="1">TIR domain-containing protein</fullName>
    </recommendedName>
</protein>
<dbReference type="PROSITE" id="PS50104">
    <property type="entry name" value="TIR"/>
    <property type="match status" value="1"/>
</dbReference>
<keyword evidence="4" id="KW-1185">Reference proteome</keyword>
<dbReference type="Proteomes" id="UP000663854">
    <property type="component" value="Unassembled WGS sequence"/>
</dbReference>
<evidence type="ECO:0000313" key="4">
    <source>
        <dbReference type="Proteomes" id="UP000663870"/>
    </source>
</evidence>
<dbReference type="EMBL" id="CAJNOH010015705">
    <property type="protein sequence ID" value="CAF1565742.1"/>
    <property type="molecule type" value="Genomic_DNA"/>
</dbReference>
<dbReference type="PANTHER" id="PTHR46270">
    <property type="entry name" value="ARMADILLO-TYPE FOLD-RELATED"/>
    <property type="match status" value="1"/>
</dbReference>
<feature type="domain" description="TIR" evidence="1">
    <location>
        <begin position="100"/>
        <end position="214"/>
    </location>
</feature>
<dbReference type="InterPro" id="IPR000157">
    <property type="entry name" value="TIR_dom"/>
</dbReference>
<dbReference type="EMBL" id="CAJNOL010017633">
    <property type="protein sequence ID" value="CAF1679145.1"/>
    <property type="molecule type" value="Genomic_DNA"/>
</dbReference>
<evidence type="ECO:0000313" key="3">
    <source>
        <dbReference type="EMBL" id="CAF1679145.1"/>
    </source>
</evidence>
<dbReference type="Gene3D" id="3.40.50.10140">
    <property type="entry name" value="Toll/interleukin-1 receptor homology (TIR) domain"/>
    <property type="match status" value="1"/>
</dbReference>
<gene>
    <name evidence="3" type="ORF">JXQ802_LOCUS58868</name>
    <name evidence="2" type="ORF">PYM288_LOCUS42225</name>
</gene>
<evidence type="ECO:0000313" key="2">
    <source>
        <dbReference type="EMBL" id="CAF1565742.1"/>
    </source>
</evidence>